<feature type="domain" description="Nephrocystin 3-like N-terminal" evidence="5">
    <location>
        <begin position="363"/>
        <end position="535"/>
    </location>
</feature>
<feature type="repeat" description="ANK" evidence="3">
    <location>
        <begin position="1089"/>
        <end position="1121"/>
    </location>
</feature>
<keyword evidence="2 3" id="KW-0040">ANK repeat</keyword>
<evidence type="ECO:0000259" key="4">
    <source>
        <dbReference type="Pfam" id="PF17100"/>
    </source>
</evidence>
<dbReference type="InterPro" id="IPR002110">
    <property type="entry name" value="Ankyrin_rpt"/>
</dbReference>
<dbReference type="PROSITE" id="PS50297">
    <property type="entry name" value="ANK_REP_REGION"/>
    <property type="match status" value="8"/>
</dbReference>
<dbReference type="SMART" id="SM00248">
    <property type="entry name" value="ANK"/>
    <property type="match status" value="10"/>
</dbReference>
<gene>
    <name evidence="6" type="ORF">N7494_006436</name>
</gene>
<feature type="repeat" description="ANK" evidence="3">
    <location>
        <begin position="1150"/>
        <end position="1182"/>
    </location>
</feature>
<dbReference type="Gene3D" id="3.40.50.300">
    <property type="entry name" value="P-loop containing nucleotide triphosphate hydrolases"/>
    <property type="match status" value="1"/>
</dbReference>
<evidence type="ECO:0000256" key="3">
    <source>
        <dbReference type="PROSITE-ProRule" id="PRU00023"/>
    </source>
</evidence>
<keyword evidence="1" id="KW-0677">Repeat</keyword>
<evidence type="ECO:0000256" key="1">
    <source>
        <dbReference type="ARBA" id="ARBA00022737"/>
    </source>
</evidence>
<dbReference type="Gene3D" id="1.25.40.20">
    <property type="entry name" value="Ankyrin repeat-containing domain"/>
    <property type="match status" value="4"/>
</dbReference>
<dbReference type="PANTHER" id="PTHR24173:SF89">
    <property type="entry name" value="ANKYRIN REPEAT DOMAIN 29"/>
    <property type="match status" value="1"/>
</dbReference>
<name>A0AAD6CYZ2_9EURO</name>
<feature type="repeat" description="ANK" evidence="3">
    <location>
        <begin position="895"/>
        <end position="927"/>
    </location>
</feature>
<comment type="caution">
    <text evidence="6">The sequence shown here is derived from an EMBL/GenBank/DDBJ whole genome shotgun (WGS) entry which is preliminary data.</text>
</comment>
<dbReference type="GO" id="GO:0000151">
    <property type="term" value="C:ubiquitin ligase complex"/>
    <property type="evidence" value="ECO:0007669"/>
    <property type="project" value="TreeGrafter"/>
</dbReference>
<feature type="repeat" description="ANK" evidence="3">
    <location>
        <begin position="987"/>
        <end position="1019"/>
    </location>
</feature>
<dbReference type="EMBL" id="JAQIZZ010000005">
    <property type="protein sequence ID" value="KAJ5541360.1"/>
    <property type="molecule type" value="Genomic_DNA"/>
</dbReference>
<dbReference type="AlphaFoldDB" id="A0AAD6CYZ2"/>
<evidence type="ECO:0000313" key="6">
    <source>
        <dbReference type="EMBL" id="KAJ5541360.1"/>
    </source>
</evidence>
<dbReference type="Pfam" id="PF13637">
    <property type="entry name" value="Ank_4"/>
    <property type="match status" value="1"/>
</dbReference>
<protein>
    <recommendedName>
        <fullName evidence="8">NWD NACHT-NTPase N-terminal domain-containing protein</fullName>
    </recommendedName>
</protein>
<dbReference type="PRINTS" id="PR01415">
    <property type="entry name" value="ANKYRIN"/>
</dbReference>
<dbReference type="Pfam" id="PF12796">
    <property type="entry name" value="Ank_2"/>
    <property type="match status" value="3"/>
</dbReference>
<reference evidence="6 7" key="1">
    <citation type="journal article" date="2023" name="IMA Fungus">
        <title>Comparative genomic study of the Penicillium genus elucidates a diverse pangenome and 15 lateral gene transfer events.</title>
        <authorList>
            <person name="Petersen C."/>
            <person name="Sorensen T."/>
            <person name="Nielsen M.R."/>
            <person name="Sondergaard T.E."/>
            <person name="Sorensen J.L."/>
            <person name="Fitzpatrick D.A."/>
            <person name="Frisvad J.C."/>
            <person name="Nielsen K.L."/>
        </authorList>
    </citation>
    <scope>NUCLEOTIDE SEQUENCE [LARGE SCALE GENOMIC DNA]</scope>
    <source>
        <strain evidence="6 7">IBT 35679</strain>
    </source>
</reference>
<feature type="repeat" description="ANK" evidence="3">
    <location>
        <begin position="1058"/>
        <end position="1090"/>
    </location>
</feature>
<dbReference type="SUPFAM" id="SSF48403">
    <property type="entry name" value="Ankyrin repeat"/>
    <property type="match status" value="1"/>
</dbReference>
<sequence length="1247" mass="138873">MGIITKLKRSVRSKNTIRSQDGTVLWPGARLQTTSRASSFSAPSSAERSSEIITAPPEHSNIPLAATQTSFSSHKGDPWGWAYEMLAERQPALMADYKKHLGSIGNDDPIDVDFTVPRSIESVVKKLQDQHKKRQWQVALQGKQMRVREPIEKMIKFVIWAAPIIQQAVSNEPHIALAWGGVCLVLPLLSSSITNNEAMLKGFNLIGEIQIYWDICEKRNLESKHQEEYKALREPLAKLYSQIIEYQARAICHLSKAQLSRAWENVAGAHDWEEMTTKIGDASKACITYLTPLEAEEIRKNRDSTLQEIRGSREILEEIREILEMGQNMTSKLQADQQQNAILQDLASQYEDDKEVIPLRVQDTCEWFFEDQSFRNWRDSVTSCLLRITAGPGCGKSVLSRTLIDENRLSITPATSTVCYFFFNDGDESRTLATNALSAILHQLLIQDSTGALIGAAVDSHKKFGVALRKNFSELWRLLNRCASLPEAGEVVCVLDALDECNENSARQLIDALRDYYSQSKSHLTSKLKFLITSRPYAHLEASFKKSPESVAYLRFDGDEKSVEIAKDIDRVIDYKLKGITGAFNAQDRERISERLKAMENRTYLWLHLTFHIIEENPSQYGRRSDVEALLEDLPEQLSSAYEKILARSKSPARTEALLRILLAAMEPLTLDEANMALTTVLAKQNSQPVLVSDMWGPEVFRDIVKDLCGLLVNIHGSKLVFMHQTTREFLAHRERQGEWKGRLDMLGSHRQMLMVCLTSLSCLDQKALGEIYTQSEFFWGELMGYGAFSAHNSHILQKFKADFPLALYSTRHWIDHARPTEKQALEDIVSFVGSNHAYEAWDGLYCMLTSGRLGLRGFKHQTTPPLLHASSANLPFLVKQLLENGANINAEGYQNPTALYAAAEKGHKDIVELLLRNNADVNARSCPDTPPAFYDSALFPNSASATSQNFLPVGKTALYIASSQGHEEIVQLLLDNGADVTMGRGKNEYPIHTASQGRHIGVVKLLLKNGADASPEGDFTVNGTPLFIASEAGFKDLAEMLIEGGANVNKLSGAFGRRMTALMVACTRNHFDMVELLLEKGANVNIQGTHFALHSACETSNLDIVQLLVRQGADVNFRREYGNSLAYTCSLEVAQFLIDNGADVNAKGDISNALVKASEKDHLDIVRILIENGADVNAKGMKDEHGNALFKASSEGNYEVVQLLLESGADADSEEPPLNALQAARKAGWDDVAALLLQHGARRRLK</sequence>
<keyword evidence="7" id="KW-1185">Reference proteome</keyword>
<proteinExistence type="predicted"/>
<evidence type="ECO:0000259" key="5">
    <source>
        <dbReference type="Pfam" id="PF24883"/>
    </source>
</evidence>
<feature type="repeat" description="ANK" evidence="3">
    <location>
        <begin position="954"/>
        <end position="986"/>
    </location>
</feature>
<dbReference type="InterPro" id="IPR031359">
    <property type="entry name" value="NACHT_N"/>
</dbReference>
<dbReference type="Pfam" id="PF17100">
    <property type="entry name" value="NACHT_N"/>
    <property type="match status" value="1"/>
</dbReference>
<dbReference type="InterPro" id="IPR036770">
    <property type="entry name" value="Ankyrin_rpt-contain_sf"/>
</dbReference>
<evidence type="ECO:0000313" key="7">
    <source>
        <dbReference type="Proteomes" id="UP001220324"/>
    </source>
</evidence>
<evidence type="ECO:0000256" key="2">
    <source>
        <dbReference type="ARBA" id="ARBA00023043"/>
    </source>
</evidence>
<feature type="repeat" description="ANK" evidence="3">
    <location>
        <begin position="1022"/>
        <end position="1054"/>
    </location>
</feature>
<dbReference type="PANTHER" id="PTHR24173">
    <property type="entry name" value="ANKYRIN REPEAT CONTAINING"/>
    <property type="match status" value="1"/>
</dbReference>
<accession>A0AAD6CYZ2</accession>
<dbReference type="InterPro" id="IPR056884">
    <property type="entry name" value="NPHP3-like_N"/>
</dbReference>
<dbReference type="GO" id="GO:0006511">
    <property type="term" value="P:ubiquitin-dependent protein catabolic process"/>
    <property type="evidence" value="ECO:0007669"/>
    <property type="project" value="TreeGrafter"/>
</dbReference>
<dbReference type="Pfam" id="PF24883">
    <property type="entry name" value="NPHP3_N"/>
    <property type="match status" value="1"/>
</dbReference>
<feature type="domain" description="NWD NACHT-NTPase N-terminal" evidence="4">
    <location>
        <begin position="79"/>
        <end position="283"/>
    </location>
</feature>
<feature type="repeat" description="ANK" evidence="3">
    <location>
        <begin position="1185"/>
        <end position="1217"/>
    </location>
</feature>
<dbReference type="PROSITE" id="PS50088">
    <property type="entry name" value="ANK_REPEAT"/>
    <property type="match status" value="8"/>
</dbReference>
<organism evidence="6 7">
    <name type="scientific">Penicillium frequentans</name>
    <dbReference type="NCBI Taxonomy" id="3151616"/>
    <lineage>
        <taxon>Eukaryota</taxon>
        <taxon>Fungi</taxon>
        <taxon>Dikarya</taxon>
        <taxon>Ascomycota</taxon>
        <taxon>Pezizomycotina</taxon>
        <taxon>Eurotiomycetes</taxon>
        <taxon>Eurotiomycetidae</taxon>
        <taxon>Eurotiales</taxon>
        <taxon>Aspergillaceae</taxon>
        <taxon>Penicillium</taxon>
    </lineage>
</organism>
<dbReference type="Proteomes" id="UP001220324">
    <property type="component" value="Unassembled WGS sequence"/>
</dbReference>
<evidence type="ECO:0008006" key="8">
    <source>
        <dbReference type="Google" id="ProtNLM"/>
    </source>
</evidence>
<dbReference type="InterPro" id="IPR027417">
    <property type="entry name" value="P-loop_NTPase"/>
</dbReference>